<gene>
    <name evidence="6" type="ORF">EHS25_007290</name>
</gene>
<dbReference type="Proteomes" id="UP000279259">
    <property type="component" value="Unassembled WGS sequence"/>
</dbReference>
<organism evidence="6 7">
    <name type="scientific">Saitozyma podzolica</name>
    <dbReference type="NCBI Taxonomy" id="1890683"/>
    <lineage>
        <taxon>Eukaryota</taxon>
        <taxon>Fungi</taxon>
        <taxon>Dikarya</taxon>
        <taxon>Basidiomycota</taxon>
        <taxon>Agaricomycotina</taxon>
        <taxon>Tremellomycetes</taxon>
        <taxon>Tremellales</taxon>
        <taxon>Trimorphomycetaceae</taxon>
        <taxon>Saitozyma</taxon>
    </lineage>
</organism>
<dbReference type="InterPro" id="IPR017850">
    <property type="entry name" value="Alkaline_phosphatase_core_sf"/>
</dbReference>
<feature type="domain" description="Sulfatase N-terminal" evidence="5">
    <location>
        <begin position="5"/>
        <end position="438"/>
    </location>
</feature>
<name>A0A427XMN9_9TREE</name>
<keyword evidence="7" id="KW-1185">Reference proteome</keyword>
<dbReference type="OrthoDB" id="103349at2759"/>
<dbReference type="Pfam" id="PF00884">
    <property type="entry name" value="Sulfatase"/>
    <property type="match status" value="1"/>
</dbReference>
<evidence type="ECO:0000256" key="1">
    <source>
        <dbReference type="ARBA" id="ARBA00008779"/>
    </source>
</evidence>
<comment type="similarity">
    <text evidence="1">Belongs to the sulfatase family.</text>
</comment>
<proteinExistence type="inferred from homology"/>
<dbReference type="Gene3D" id="3.40.720.10">
    <property type="entry name" value="Alkaline Phosphatase, subunit A"/>
    <property type="match status" value="1"/>
</dbReference>
<dbReference type="GO" id="GO:0004065">
    <property type="term" value="F:arylsulfatase activity"/>
    <property type="evidence" value="ECO:0007669"/>
    <property type="project" value="TreeGrafter"/>
</dbReference>
<evidence type="ECO:0000256" key="4">
    <source>
        <dbReference type="ARBA" id="ARBA00022837"/>
    </source>
</evidence>
<comment type="caution">
    <text evidence="6">The sequence shown here is derived from an EMBL/GenBank/DDBJ whole genome shotgun (WGS) entry which is preliminary data.</text>
</comment>
<dbReference type="Gene3D" id="3.30.1120.10">
    <property type="match status" value="1"/>
</dbReference>
<protein>
    <recommendedName>
        <fullName evidence="5">Sulfatase N-terminal domain-containing protein</fullName>
    </recommendedName>
</protein>
<keyword evidence="2" id="KW-0479">Metal-binding</keyword>
<dbReference type="InterPro" id="IPR000917">
    <property type="entry name" value="Sulfatase_N"/>
</dbReference>
<evidence type="ECO:0000313" key="7">
    <source>
        <dbReference type="Proteomes" id="UP000279259"/>
    </source>
</evidence>
<sequence>MEQRPNFLIILADDLGFSDLGCFGSEIHTPNIDQLAADGIRLLNHHTAAACSPTRAMIMTGTDNHLAGVGCMIEFKQNESGMKRWSGKAGHEGYMSQDVACIAEILSDQGYFTAMAGKWHLGMRPTHGPSARGFKRSFCVLPGCCNHFGWEPVLENGMAANPAGGRVLHCVDGKRFHIEPNKTEDPEGFYSSDTYTTALIDYLQGRSDEDKQKPFFGYLAFSAPHWPLQAPKTVRDLYKDTYLEGPEALRQRRLAKLIELGIIAPDVVPHHVVSPMVPEWDTFMPEEKFKSSRAMSAYAAMVHQMDVNVGRIIEFLNKSGDYENTFIILMSDNGAEGAAVEARPHMGDKIKAAIERYYDNSPENIGAWNSYTWLGPFWAQASTAPSRLMKMFPSEGGILVPAIVRAPKITPPLVPGGFSRALTTCMDLAPTILDMIGVTLPLNGEGSKVLFRGREVTPMRGKSWKGYLEQSGHADPEAGEQYAVHRSDEAIGWELHARAALRRGRWKIVHLEKTWGGVGQGDYGWELFDIISDPGETKDLSGEEPGQLKELLALWDRYVVECGIIWGEDAFAPGLSQEEASWLHDSQFEQQRTWMMTPAGESPCID</sequence>
<dbReference type="PROSITE" id="PS00149">
    <property type="entry name" value="SULFATASE_2"/>
    <property type="match status" value="1"/>
</dbReference>
<evidence type="ECO:0000256" key="3">
    <source>
        <dbReference type="ARBA" id="ARBA00022801"/>
    </source>
</evidence>
<evidence type="ECO:0000256" key="2">
    <source>
        <dbReference type="ARBA" id="ARBA00022723"/>
    </source>
</evidence>
<accession>A0A427XMN9</accession>
<keyword evidence="3" id="KW-0378">Hydrolase</keyword>
<evidence type="ECO:0000313" key="6">
    <source>
        <dbReference type="EMBL" id="RSH80088.1"/>
    </source>
</evidence>
<dbReference type="EMBL" id="RSCD01000037">
    <property type="protein sequence ID" value="RSH80088.1"/>
    <property type="molecule type" value="Genomic_DNA"/>
</dbReference>
<dbReference type="InterPro" id="IPR024607">
    <property type="entry name" value="Sulfatase_CS"/>
</dbReference>
<dbReference type="PANTHER" id="PTHR42693">
    <property type="entry name" value="ARYLSULFATASE FAMILY MEMBER"/>
    <property type="match status" value="1"/>
</dbReference>
<dbReference type="SUPFAM" id="SSF53649">
    <property type="entry name" value="Alkaline phosphatase-like"/>
    <property type="match status" value="1"/>
</dbReference>
<dbReference type="PANTHER" id="PTHR42693:SF33">
    <property type="entry name" value="ARYLSULFATASE"/>
    <property type="match status" value="1"/>
</dbReference>
<dbReference type="GO" id="GO:0046872">
    <property type="term" value="F:metal ion binding"/>
    <property type="evidence" value="ECO:0007669"/>
    <property type="project" value="UniProtKB-KW"/>
</dbReference>
<dbReference type="InterPro" id="IPR050738">
    <property type="entry name" value="Sulfatase"/>
</dbReference>
<dbReference type="CDD" id="cd16025">
    <property type="entry name" value="PAS_like"/>
    <property type="match status" value="1"/>
</dbReference>
<evidence type="ECO:0000259" key="5">
    <source>
        <dbReference type="Pfam" id="PF00884"/>
    </source>
</evidence>
<dbReference type="STRING" id="1890683.A0A427XMN9"/>
<dbReference type="AlphaFoldDB" id="A0A427XMN9"/>
<keyword evidence="4" id="KW-0106">Calcium</keyword>
<reference evidence="6 7" key="1">
    <citation type="submission" date="2018-11" db="EMBL/GenBank/DDBJ databases">
        <title>Genome sequence of Saitozyma podzolica DSM 27192.</title>
        <authorList>
            <person name="Aliyu H."/>
            <person name="Gorte O."/>
            <person name="Ochsenreither K."/>
        </authorList>
    </citation>
    <scope>NUCLEOTIDE SEQUENCE [LARGE SCALE GENOMIC DNA]</scope>
    <source>
        <strain evidence="6 7">DSM 27192</strain>
    </source>
</reference>